<organism evidence="7 8">
    <name type="scientific">Lactovum miscens</name>
    <dbReference type="NCBI Taxonomy" id="190387"/>
    <lineage>
        <taxon>Bacteria</taxon>
        <taxon>Bacillati</taxon>
        <taxon>Bacillota</taxon>
        <taxon>Bacilli</taxon>
        <taxon>Lactobacillales</taxon>
        <taxon>Streptococcaceae</taxon>
        <taxon>Lactovum</taxon>
    </lineage>
</organism>
<keyword evidence="8" id="KW-1185">Reference proteome</keyword>
<dbReference type="PANTHER" id="PTHR23513:SF6">
    <property type="entry name" value="MAJOR FACILITATOR SUPERFAMILY ASSOCIATED DOMAIN-CONTAINING PROTEIN"/>
    <property type="match status" value="1"/>
</dbReference>
<keyword evidence="3 6" id="KW-0812">Transmembrane</keyword>
<sequence length="409" mass="45668">MKLLKNNKTFFSLFLSSVFTMFGASLFSIVFLIYATSFQNKSLMVSIAEVFIVLPAFLSIYTGFWADKTKDKSKMMIFIGIMQMFFFLLIAIIIGLTHNFISFFIIGIIKFISDLLSSYKNGLRIPILQKNLKSNEVSSAFGQLQSFGSILEIVGQTFGVMFLSLTGQSFTIVAILNAFLYLISALILLFFKRYLTFNSAVSSISRLNIRETFSQIKSVFSKEKNNKFVITILSIIFINFILSGIGPVTDLALTNLHPFGNNYGVSVLIFNCFLSSGMIVGSLFMNDFLNETKMNTIILYVFGFSTLFGILLMHLTFLAPMVLFSIAYCASKTSPRVNSLILNNISPDNLGKVSGGISTLFTFSVPFGASLFIFIANLTSIVITFYIISLISLLGFLMMFLLNRQNSIK</sequence>
<dbReference type="SUPFAM" id="SSF103473">
    <property type="entry name" value="MFS general substrate transporter"/>
    <property type="match status" value="1"/>
</dbReference>
<feature type="transmembrane region" description="Helical" evidence="6">
    <location>
        <begin position="169"/>
        <end position="191"/>
    </location>
</feature>
<keyword evidence="4 6" id="KW-1133">Transmembrane helix</keyword>
<dbReference type="Proteomes" id="UP000562464">
    <property type="component" value="Unassembled WGS sequence"/>
</dbReference>
<reference evidence="7 8" key="1">
    <citation type="submission" date="2020-08" db="EMBL/GenBank/DDBJ databases">
        <title>Genomic Encyclopedia of Type Strains, Phase IV (KMG-IV): sequencing the most valuable type-strain genomes for metagenomic binning, comparative biology and taxonomic classification.</title>
        <authorList>
            <person name="Goeker M."/>
        </authorList>
    </citation>
    <scope>NUCLEOTIDE SEQUENCE [LARGE SCALE GENOMIC DNA]</scope>
    <source>
        <strain evidence="7 8">DSM 14925</strain>
    </source>
</reference>
<dbReference type="PANTHER" id="PTHR23513">
    <property type="entry name" value="INTEGRAL MEMBRANE EFFLUX PROTEIN-RELATED"/>
    <property type="match status" value="1"/>
</dbReference>
<gene>
    <name evidence="7" type="ORF">HNQ37_001018</name>
</gene>
<evidence type="ECO:0000256" key="2">
    <source>
        <dbReference type="ARBA" id="ARBA00022475"/>
    </source>
</evidence>
<evidence type="ECO:0000313" key="7">
    <source>
        <dbReference type="EMBL" id="MBB5888126.1"/>
    </source>
</evidence>
<dbReference type="EMBL" id="JACHHV010000015">
    <property type="protein sequence ID" value="MBB5888126.1"/>
    <property type="molecule type" value="Genomic_DNA"/>
</dbReference>
<dbReference type="Gene3D" id="1.20.1250.20">
    <property type="entry name" value="MFS general substrate transporter like domains"/>
    <property type="match status" value="1"/>
</dbReference>
<dbReference type="InterPro" id="IPR036259">
    <property type="entry name" value="MFS_trans_sf"/>
</dbReference>
<proteinExistence type="predicted"/>
<dbReference type="Pfam" id="PF07690">
    <property type="entry name" value="MFS_1"/>
    <property type="match status" value="1"/>
</dbReference>
<accession>A0A841C2E7</accession>
<feature type="transmembrane region" description="Helical" evidence="6">
    <location>
        <begin position="228"/>
        <end position="245"/>
    </location>
</feature>
<protein>
    <submittedName>
        <fullName evidence="7">MFS family permease</fullName>
    </submittedName>
</protein>
<dbReference type="RefSeq" id="WP_183539887.1">
    <property type="nucleotide sequence ID" value="NZ_JACHHV010000015.1"/>
</dbReference>
<evidence type="ECO:0000313" key="8">
    <source>
        <dbReference type="Proteomes" id="UP000562464"/>
    </source>
</evidence>
<feature type="transmembrane region" description="Helical" evidence="6">
    <location>
        <begin position="43"/>
        <end position="64"/>
    </location>
</feature>
<name>A0A841C2E7_9LACT</name>
<evidence type="ECO:0000256" key="6">
    <source>
        <dbReference type="SAM" id="Phobius"/>
    </source>
</evidence>
<dbReference type="AlphaFoldDB" id="A0A841C2E7"/>
<dbReference type="GO" id="GO:0005886">
    <property type="term" value="C:plasma membrane"/>
    <property type="evidence" value="ECO:0007669"/>
    <property type="project" value="UniProtKB-SubCell"/>
</dbReference>
<feature type="transmembrane region" description="Helical" evidence="6">
    <location>
        <begin position="371"/>
        <end position="402"/>
    </location>
</feature>
<evidence type="ECO:0000256" key="1">
    <source>
        <dbReference type="ARBA" id="ARBA00004651"/>
    </source>
</evidence>
<comment type="subcellular location">
    <subcellularLocation>
        <location evidence="1">Cell membrane</location>
        <topology evidence="1">Multi-pass membrane protein</topology>
    </subcellularLocation>
</comment>
<feature type="transmembrane region" description="Helical" evidence="6">
    <location>
        <begin position="12"/>
        <end position="37"/>
    </location>
</feature>
<dbReference type="InterPro" id="IPR011701">
    <property type="entry name" value="MFS"/>
</dbReference>
<keyword evidence="2" id="KW-1003">Cell membrane</keyword>
<evidence type="ECO:0000256" key="3">
    <source>
        <dbReference type="ARBA" id="ARBA00022692"/>
    </source>
</evidence>
<comment type="caution">
    <text evidence="7">The sequence shown here is derived from an EMBL/GenBank/DDBJ whole genome shotgun (WGS) entry which is preliminary data.</text>
</comment>
<evidence type="ECO:0000256" key="4">
    <source>
        <dbReference type="ARBA" id="ARBA00022989"/>
    </source>
</evidence>
<dbReference type="GO" id="GO:0022857">
    <property type="term" value="F:transmembrane transporter activity"/>
    <property type="evidence" value="ECO:0007669"/>
    <property type="project" value="InterPro"/>
</dbReference>
<keyword evidence="5 6" id="KW-0472">Membrane</keyword>
<feature type="transmembrane region" description="Helical" evidence="6">
    <location>
        <begin position="297"/>
        <end position="328"/>
    </location>
</feature>
<feature type="transmembrane region" description="Helical" evidence="6">
    <location>
        <begin position="265"/>
        <end position="285"/>
    </location>
</feature>
<evidence type="ECO:0000256" key="5">
    <source>
        <dbReference type="ARBA" id="ARBA00023136"/>
    </source>
</evidence>